<dbReference type="InterPro" id="IPR050221">
    <property type="entry name" value="26S_Proteasome_ATPase"/>
</dbReference>
<dbReference type="InterPro" id="IPR027417">
    <property type="entry name" value="P-loop_NTPase"/>
</dbReference>
<dbReference type="SMART" id="SM00382">
    <property type="entry name" value="AAA"/>
    <property type="match status" value="1"/>
</dbReference>
<protein>
    <submittedName>
        <fullName evidence="5">AAA ATPase</fullName>
    </submittedName>
</protein>
<name>D2R2B1_PIRSD</name>
<keyword evidence="1" id="KW-0547">Nucleotide-binding</keyword>
<proteinExistence type="predicted"/>
<organism evidence="5 6">
    <name type="scientific">Pirellula staleyi (strain ATCC 27377 / DSM 6068 / ICPB 4128)</name>
    <name type="common">Pirella staleyi</name>
    <dbReference type="NCBI Taxonomy" id="530564"/>
    <lineage>
        <taxon>Bacteria</taxon>
        <taxon>Pseudomonadati</taxon>
        <taxon>Planctomycetota</taxon>
        <taxon>Planctomycetia</taxon>
        <taxon>Pirellulales</taxon>
        <taxon>Pirellulaceae</taxon>
        <taxon>Pirellula</taxon>
    </lineage>
</organism>
<dbReference type="InterPro" id="IPR003593">
    <property type="entry name" value="AAA+_ATPase"/>
</dbReference>
<evidence type="ECO:0000256" key="1">
    <source>
        <dbReference type="ARBA" id="ARBA00022741"/>
    </source>
</evidence>
<evidence type="ECO:0000256" key="2">
    <source>
        <dbReference type="ARBA" id="ARBA00022840"/>
    </source>
</evidence>
<keyword evidence="6" id="KW-1185">Reference proteome</keyword>
<dbReference type="Gene3D" id="3.40.50.300">
    <property type="entry name" value="P-loop containing nucleotide triphosphate hydrolases"/>
    <property type="match status" value="1"/>
</dbReference>
<evidence type="ECO:0000313" key="5">
    <source>
        <dbReference type="EMBL" id="ADB15020.1"/>
    </source>
</evidence>
<keyword evidence="3" id="KW-0238">DNA-binding</keyword>
<evidence type="ECO:0000313" key="6">
    <source>
        <dbReference type="Proteomes" id="UP000001887"/>
    </source>
</evidence>
<feature type="domain" description="AAA+ ATPase" evidence="4">
    <location>
        <begin position="170"/>
        <end position="359"/>
    </location>
</feature>
<evidence type="ECO:0000259" key="4">
    <source>
        <dbReference type="SMART" id="SM00382"/>
    </source>
</evidence>
<dbReference type="GO" id="GO:0005524">
    <property type="term" value="F:ATP binding"/>
    <property type="evidence" value="ECO:0007669"/>
    <property type="project" value="UniProtKB-KW"/>
</dbReference>
<dbReference type="OrthoDB" id="9783370at2"/>
<dbReference type="SUPFAM" id="SSF52540">
    <property type="entry name" value="P-loop containing nucleoside triphosphate hydrolases"/>
    <property type="match status" value="1"/>
</dbReference>
<dbReference type="EMBL" id="CP001848">
    <property type="protein sequence ID" value="ADB15020.1"/>
    <property type="molecule type" value="Genomic_DNA"/>
</dbReference>
<dbReference type="GO" id="GO:0003677">
    <property type="term" value="F:DNA binding"/>
    <property type="evidence" value="ECO:0007669"/>
    <property type="project" value="UniProtKB-KW"/>
</dbReference>
<dbReference type="SUPFAM" id="SSF46785">
    <property type="entry name" value="Winged helix' DNA-binding domain"/>
    <property type="match status" value="1"/>
</dbReference>
<dbReference type="KEGG" id="psl:Psta_0330"/>
<dbReference type="PANTHER" id="PTHR23073">
    <property type="entry name" value="26S PROTEASOME REGULATORY SUBUNIT"/>
    <property type="match status" value="1"/>
</dbReference>
<dbReference type="AlphaFoldDB" id="D2R2B1"/>
<accession>D2R2B1</accession>
<reference evidence="5 6" key="1">
    <citation type="journal article" date="2009" name="Stand. Genomic Sci.">
        <title>Complete genome sequence of Pirellula staleyi type strain (ATCC 27377).</title>
        <authorList>
            <person name="Clum A."/>
            <person name="Tindall B.J."/>
            <person name="Sikorski J."/>
            <person name="Ivanova N."/>
            <person name="Mavrommatis K."/>
            <person name="Lucas S."/>
            <person name="Glavina del Rio T."/>
            <person name="Nolan M."/>
            <person name="Chen F."/>
            <person name="Tice H."/>
            <person name="Pitluck S."/>
            <person name="Cheng J.F."/>
            <person name="Chertkov O."/>
            <person name="Brettin T."/>
            <person name="Han C."/>
            <person name="Detter J.C."/>
            <person name="Kuske C."/>
            <person name="Bruce D."/>
            <person name="Goodwin L."/>
            <person name="Ovchinikova G."/>
            <person name="Pati A."/>
            <person name="Mikhailova N."/>
            <person name="Chen A."/>
            <person name="Palaniappan K."/>
            <person name="Land M."/>
            <person name="Hauser L."/>
            <person name="Chang Y.J."/>
            <person name="Jeffries C.D."/>
            <person name="Chain P."/>
            <person name="Rohde M."/>
            <person name="Goker M."/>
            <person name="Bristow J."/>
            <person name="Eisen J.A."/>
            <person name="Markowitz V."/>
            <person name="Hugenholtz P."/>
            <person name="Kyrpides N.C."/>
            <person name="Klenk H.P."/>
            <person name="Lapidus A."/>
        </authorList>
    </citation>
    <scope>NUCLEOTIDE SEQUENCE [LARGE SCALE GENOMIC DNA]</scope>
    <source>
        <strain evidence="6">ATCC 27377 / DSM 6068 / ICPB 4128</strain>
    </source>
</reference>
<dbReference type="eggNOG" id="COG0464">
    <property type="taxonomic scope" value="Bacteria"/>
</dbReference>
<evidence type="ECO:0000256" key="3">
    <source>
        <dbReference type="ARBA" id="ARBA00023125"/>
    </source>
</evidence>
<dbReference type="STRING" id="530564.Psta_0330"/>
<keyword evidence="2" id="KW-0067">ATP-binding</keyword>
<dbReference type="InterPro" id="IPR036390">
    <property type="entry name" value="WH_DNA-bd_sf"/>
</dbReference>
<gene>
    <name evidence="5" type="ordered locus">Psta_0330</name>
</gene>
<sequence>MSAVDTQGAAGSSLLASILSDDSFRPAEPRTLEETGLTAALIETLILKILMLLGSASGRSIAEQICLPMGLLEPIYSSLRQRQLIIHSGSAQLNDYNYTLTDQGRARAKTAYDACAYIGAAPVPLEDYVVSVEAQTVRAERPQRRQLQKAFSDISVEPEMLDMLGPAVNSGAGLFLYGAPGNGKTTLAKRITMCFGQHIWIPKVLIEDGQFVKLFDAAYHEPMQATSNSILKTAEHDRRWVKIRRPTVIVGGELTMDALEIRHDARSNVSEASLQLKSNCGCLLIDDFGRQRMEPTELLNRWIVPLENRTDFLTLATGKKIQVPFEQLIIFSTNLQPKDLTDEAFLRRIPYKIEVKDPTREEFHLLFKFTAKQLHCEFRPEVVDDLIDRHYMTSGRPLRRCQPRDLMNQVRNFCVYAGIPMEMRTEHFNRVVPSYFTVVAGD</sequence>
<dbReference type="HOGENOM" id="CLU_029703_1_0_0"/>
<dbReference type="Proteomes" id="UP000001887">
    <property type="component" value="Chromosome"/>
</dbReference>